<name>A0A7R9F274_9NEOP</name>
<organism evidence="1">
    <name type="scientific">Timema bartmani</name>
    <dbReference type="NCBI Taxonomy" id="61472"/>
    <lineage>
        <taxon>Eukaryota</taxon>
        <taxon>Metazoa</taxon>
        <taxon>Ecdysozoa</taxon>
        <taxon>Arthropoda</taxon>
        <taxon>Hexapoda</taxon>
        <taxon>Insecta</taxon>
        <taxon>Pterygota</taxon>
        <taxon>Neoptera</taxon>
        <taxon>Polyneoptera</taxon>
        <taxon>Phasmatodea</taxon>
        <taxon>Timematodea</taxon>
        <taxon>Timematoidea</taxon>
        <taxon>Timematidae</taxon>
        <taxon>Timema</taxon>
    </lineage>
</organism>
<dbReference type="AlphaFoldDB" id="A0A7R9F274"/>
<dbReference type="GO" id="GO:0006891">
    <property type="term" value="P:intra-Golgi vesicle-mediated transport"/>
    <property type="evidence" value="ECO:0007669"/>
    <property type="project" value="InterPro"/>
</dbReference>
<dbReference type="EMBL" id="OD567206">
    <property type="protein sequence ID" value="CAD7445308.1"/>
    <property type="molecule type" value="Genomic_DNA"/>
</dbReference>
<accession>A0A7R9F274</accession>
<reference evidence="1" key="1">
    <citation type="submission" date="2020-11" db="EMBL/GenBank/DDBJ databases">
        <authorList>
            <person name="Tran Van P."/>
        </authorList>
    </citation>
    <scope>NUCLEOTIDE SEQUENCE</scope>
</reference>
<dbReference type="GO" id="GO:0017119">
    <property type="term" value="C:Golgi transport complex"/>
    <property type="evidence" value="ECO:0007669"/>
    <property type="project" value="InterPro"/>
</dbReference>
<dbReference type="PANTHER" id="PTHR13228:SF3">
    <property type="entry name" value="CONSERVED OLIGOMERIC GOLGI COMPLEX SUBUNIT 5"/>
    <property type="match status" value="1"/>
</dbReference>
<evidence type="ECO:0000313" key="1">
    <source>
        <dbReference type="EMBL" id="CAD7445308.1"/>
    </source>
</evidence>
<dbReference type="PANTHER" id="PTHR13228">
    <property type="entry name" value="CONSERVED OLIGOMERIC GOLGI COMPLEX COMPONENT 5"/>
    <property type="match status" value="1"/>
</dbReference>
<proteinExistence type="predicted"/>
<protein>
    <submittedName>
        <fullName evidence="1">Uncharacterized protein</fullName>
    </submittedName>
</protein>
<dbReference type="InterPro" id="IPR019465">
    <property type="entry name" value="Cog5"/>
</dbReference>
<sequence length="396" mass="44020">MSYDVEVVNVLGLMFAAISSTASYSNKCFTHFILGAPFEHYYGVSQMDSLFVKQALEGEYPKFLRLYLDLCKRLQALSNQSNGQSEVKMIRSTGSTTTETSVFQINREVVVEFENAYLSRSVSRLLDPVHLMFSGETVPTHEEVDSLIRTITSELSVSLVDVSLSRIVARNISKTVRLFCLKCEQMIVTSGEATQVIDSPTPGQILNVSIGNLLHYLNCQVMRVISNMKTSLQQDTSSIVMESLSNTESLTTGIVSTLLASISDGIEAIILTMHNEDYSISVQIRKFTAARKQLARGKQVARVSTSGDLSANLDPKRIDVSCSLYMKELQSFVSRAVSILRNKSTSLKDLKNNTIYTMGFPRRRGGDSHALTVLVGDLFARCWSNVSFFDERQAMN</sequence>
<gene>
    <name evidence="1" type="ORF">TBIB3V08_LOCUS7663</name>
</gene>